<dbReference type="EMBL" id="DF967987">
    <property type="protein sequence ID" value="GAO99404.1"/>
    <property type="molecule type" value="Genomic_DNA"/>
</dbReference>
<accession>A0A0K8MHN8</accession>
<evidence type="ECO:0000256" key="1">
    <source>
        <dbReference type="SAM" id="Phobius"/>
    </source>
</evidence>
<evidence type="ECO:0000313" key="3">
    <source>
        <dbReference type="Proteomes" id="UP000253891"/>
    </source>
</evidence>
<feature type="transmembrane region" description="Helical" evidence="1">
    <location>
        <begin position="156"/>
        <end position="180"/>
    </location>
</feature>
<keyword evidence="1" id="KW-1133">Transmembrane helix</keyword>
<reference evidence="2 3" key="1">
    <citation type="journal article" date="2015" name="BMC Genomics">
        <title>Comparative genomics of Fructobacillus spp. and Leuconostoc spp. reveals niche-specific evolution of Fructobacillus spp.</title>
        <authorList>
            <person name="Endo A."/>
            <person name="Tanizawa Y."/>
            <person name="Tanaka N."/>
            <person name="Maeno S."/>
            <person name="Kumar H."/>
            <person name="Shiwa Y."/>
            <person name="Okada S."/>
            <person name="Yoshikawa H."/>
            <person name="Dicks L."/>
            <person name="Nakagawa J."/>
            <person name="Arita M."/>
        </authorList>
    </citation>
    <scope>NUCLEOTIDE SEQUENCE [LARGE SCALE GENOMIC DNA]</scope>
    <source>
        <strain evidence="2 3">JCM 12225</strain>
    </source>
</reference>
<feature type="transmembrane region" description="Helical" evidence="1">
    <location>
        <begin position="221"/>
        <end position="242"/>
    </location>
</feature>
<sequence length="249" mass="28067">MMTIITITDAVQHVVLLSGISLAKNMWLNTFMASSVGGIYGHLLTIFLLGLFPVWLLLGVGFALSNDFSTGQAYNVVSRIGLAKYIRGHYYAAGIAGVILFAVPLLVNLLTVAIIQLLDVRKSDGQMRILYNRGKIPDLEKYHFLWWQLEHPVVTYFLYLGLFLIAVILTSMLMVSLSLLFNNFYQILSLVVLTTVILGSQIFNIGSLLQTFAFLLHFPDWVHNWLTFLSILLVANVVIYLWRHSGELQ</sequence>
<feature type="transmembrane region" description="Helical" evidence="1">
    <location>
        <begin position="90"/>
        <end position="118"/>
    </location>
</feature>
<dbReference type="AlphaFoldDB" id="A0A0K8MHN8"/>
<name>A0A0K8MHN8_9LACO</name>
<organism evidence="2 3">
    <name type="scientific">Fructobacillus ficulneus</name>
    <dbReference type="NCBI Taxonomy" id="157463"/>
    <lineage>
        <taxon>Bacteria</taxon>
        <taxon>Bacillati</taxon>
        <taxon>Bacillota</taxon>
        <taxon>Bacilli</taxon>
        <taxon>Lactobacillales</taxon>
        <taxon>Lactobacillaceae</taxon>
        <taxon>Fructobacillus</taxon>
    </lineage>
</organism>
<feature type="transmembrane region" description="Helical" evidence="1">
    <location>
        <begin position="39"/>
        <end position="64"/>
    </location>
</feature>
<dbReference type="STRING" id="157463.GCA_001047075_00336"/>
<gene>
    <name evidence="2" type="ORF">FFIC_100050</name>
</gene>
<keyword evidence="3" id="KW-1185">Reference proteome</keyword>
<protein>
    <submittedName>
        <fullName evidence="2">Uncharacterized protein</fullName>
    </submittedName>
</protein>
<dbReference type="Proteomes" id="UP000253891">
    <property type="component" value="Unassembled WGS sequence"/>
</dbReference>
<keyword evidence="1" id="KW-0812">Transmembrane</keyword>
<evidence type="ECO:0000313" key="2">
    <source>
        <dbReference type="EMBL" id="GAO99404.1"/>
    </source>
</evidence>
<keyword evidence="1" id="KW-0472">Membrane</keyword>
<feature type="transmembrane region" description="Helical" evidence="1">
    <location>
        <begin position="187"/>
        <end position="209"/>
    </location>
</feature>
<proteinExistence type="predicted"/>